<gene>
    <name evidence="2" type="ORF">GCG54_00012354</name>
</gene>
<dbReference type="GeneID" id="69019474"/>
<dbReference type="RefSeq" id="XP_045261267.1">
    <property type="nucleotide sequence ID" value="XM_045412232.1"/>
</dbReference>
<reference evidence="2" key="2">
    <citation type="submission" date="2020-03" db="EMBL/GenBank/DDBJ databases">
        <authorList>
            <person name="Fu F.-F."/>
            <person name="Chen J."/>
        </authorList>
    </citation>
    <scope>NUCLEOTIDE SEQUENCE</scope>
    <source>
        <strain evidence="2">Lc1</strain>
    </source>
</reference>
<dbReference type="EMBL" id="WVTB01000065">
    <property type="protein sequence ID" value="KAF3802108.1"/>
    <property type="molecule type" value="Genomic_DNA"/>
</dbReference>
<sequence length="244" mass="28343">MQLTGGLRLAPEYHGTWGVELDGGARYAGAVAMEFIDGVYIEDLCEREDESGRLYPDPDPQPLYDTDDESSEHGILDMSDGSRLKILAYILECFVRGFQCGIKYEDYDPEDFIVTDIRKGTKAWRPHVVKVNHSHCRVWQTTYKGLGPLRQRKSDNQRLPRPVHPADHFTLRDLCDFAGWFPYEWWHDEAKFKAWLLEAFGPMIEYDGQRFQRFSLYADLEVKERMDAFQSLPFANEDSIQGLF</sequence>
<reference evidence="2" key="1">
    <citation type="journal article" date="2020" name="Phytopathology">
        <title>Genome sequence and comparative analysis of Colletotrichum gloeosporioides isolated from Liriodendron leaves.</title>
        <authorList>
            <person name="Fu F.F."/>
            <person name="Hao Z."/>
            <person name="Wang P."/>
            <person name="Lu Y."/>
            <person name="Xue L.J."/>
            <person name="Wei G."/>
            <person name="Tian Y."/>
            <person name="Baishi H."/>
            <person name="Xu H."/>
            <person name="Shi J."/>
            <person name="Cheng T."/>
            <person name="Wang G."/>
            <person name="Yi Y."/>
            <person name="Chen J."/>
        </authorList>
    </citation>
    <scope>NUCLEOTIDE SEQUENCE</scope>
    <source>
        <strain evidence="2">Lc1</strain>
    </source>
</reference>
<protein>
    <submittedName>
        <fullName evidence="2">Uncharacterized protein</fullName>
    </submittedName>
</protein>
<name>A0A8H4CDN7_COLGL</name>
<evidence type="ECO:0000313" key="3">
    <source>
        <dbReference type="Proteomes" id="UP000613401"/>
    </source>
</evidence>
<organism evidence="2 3">
    <name type="scientific">Colletotrichum gloeosporioides</name>
    <name type="common">Anthracnose fungus</name>
    <name type="synonym">Glomerella cingulata</name>
    <dbReference type="NCBI Taxonomy" id="474922"/>
    <lineage>
        <taxon>Eukaryota</taxon>
        <taxon>Fungi</taxon>
        <taxon>Dikarya</taxon>
        <taxon>Ascomycota</taxon>
        <taxon>Pezizomycotina</taxon>
        <taxon>Sordariomycetes</taxon>
        <taxon>Hypocreomycetidae</taxon>
        <taxon>Glomerellales</taxon>
        <taxon>Glomerellaceae</taxon>
        <taxon>Colletotrichum</taxon>
        <taxon>Colletotrichum gloeosporioides species complex</taxon>
    </lineage>
</organism>
<dbReference type="AlphaFoldDB" id="A0A8H4CDN7"/>
<comment type="caution">
    <text evidence="2">The sequence shown here is derived from an EMBL/GenBank/DDBJ whole genome shotgun (WGS) entry which is preliminary data.</text>
</comment>
<keyword evidence="3" id="KW-1185">Reference proteome</keyword>
<evidence type="ECO:0000313" key="2">
    <source>
        <dbReference type="EMBL" id="KAF3802108.1"/>
    </source>
</evidence>
<dbReference type="Proteomes" id="UP000613401">
    <property type="component" value="Unassembled WGS sequence"/>
</dbReference>
<feature type="region of interest" description="Disordered" evidence="1">
    <location>
        <begin position="51"/>
        <end position="75"/>
    </location>
</feature>
<proteinExistence type="predicted"/>
<accession>A0A8H4CDN7</accession>
<evidence type="ECO:0000256" key="1">
    <source>
        <dbReference type="SAM" id="MobiDB-lite"/>
    </source>
</evidence>